<evidence type="ECO:0000313" key="2">
    <source>
        <dbReference type="Proteomes" id="UP000824249"/>
    </source>
</evidence>
<dbReference type="InterPro" id="IPR010144">
    <property type="entry name" value="CRISPR-assoc_prot_Csd1-typ"/>
</dbReference>
<dbReference type="EMBL" id="DXFD01000051">
    <property type="protein sequence ID" value="HIX46659.1"/>
    <property type="molecule type" value="Genomic_DNA"/>
</dbReference>
<reference evidence="1" key="1">
    <citation type="journal article" date="2021" name="PeerJ">
        <title>Extensive microbial diversity within the chicken gut microbiome revealed by metagenomics and culture.</title>
        <authorList>
            <person name="Gilroy R."/>
            <person name="Ravi A."/>
            <person name="Getino M."/>
            <person name="Pursley I."/>
            <person name="Horton D.L."/>
            <person name="Alikhan N.F."/>
            <person name="Baker D."/>
            <person name="Gharbi K."/>
            <person name="Hall N."/>
            <person name="Watson M."/>
            <person name="Adriaenssens E.M."/>
            <person name="Foster-Nyarko E."/>
            <person name="Jarju S."/>
            <person name="Secka A."/>
            <person name="Antonio M."/>
            <person name="Oren A."/>
            <person name="Chaudhuri R.R."/>
            <person name="La Ragione R."/>
            <person name="Hildebrand F."/>
            <person name="Pallen M.J."/>
        </authorList>
    </citation>
    <scope>NUCLEOTIDE SEQUENCE</scope>
    <source>
        <strain evidence="1">26628</strain>
    </source>
</reference>
<sequence>MLRALCEYYDLLRGRSGSDLPPDGYSVVGNVGWNLVLQEDGTIADILPYTQEVIVGKKIKTVGKSELFPFRNSVSGIAAETIDHREKYLFGMEWDKGSQTLVAGKRAVEAFEKCREVNLAFLEGISDPLAAACCAFLRRWQPERETQNPFLAAMGKAYQGAKFVITLRGAEALPLNRLPSDCEKWERSLLASAEEDPVVGQCAVSGQVGPLARLHDSIAGIKGGLATGTSLVCFNNTAFVSYGREQSYNSSISVESMKKYTKALNYLASSPKHKQILDDMTILFWANAAGEEEPYLDMFSFAMFPSEEALSDEDLKAVFVRLAEGRTSDLTGIDLSTPFYVLGIKPNSSRLAVKIFERNSFGKMMRNVAKHCRNMSFSPEDKQIPLWAIDRALQSPLTKEALDPALQAKLLLAVIKGMPYPQSMLTTAVRRCKIDHDDAQKKFYAVSSTRARIIKACLERKNIISEGEYNMLQENSTNTAYNLGRLFAALEKIQTEALGDINATIKDKYFASACATPYLVFPRLLKLAQPHLAKLDEGNRIYKDKLLQEILSKVGDFPKACDMQQQGMFILGYYQQKQKFYEKKEKGENE</sequence>
<dbReference type="Pfam" id="PF09709">
    <property type="entry name" value="Cas_Csd1"/>
    <property type="match status" value="1"/>
</dbReference>
<organism evidence="1 2">
    <name type="scientific">Candidatus Borkfalkia faecigallinarum</name>
    <dbReference type="NCBI Taxonomy" id="2838509"/>
    <lineage>
        <taxon>Bacteria</taxon>
        <taxon>Bacillati</taxon>
        <taxon>Bacillota</taxon>
        <taxon>Clostridia</taxon>
        <taxon>Christensenellales</taxon>
        <taxon>Christensenellaceae</taxon>
        <taxon>Candidatus Borkfalkia</taxon>
    </lineage>
</organism>
<name>A0A9D2ARN8_9FIRM</name>
<dbReference type="Proteomes" id="UP000824249">
    <property type="component" value="Unassembled WGS sequence"/>
</dbReference>
<gene>
    <name evidence="1" type="primary">cas8c</name>
    <name evidence="1" type="ORF">H9737_03100</name>
</gene>
<dbReference type="NCBIfam" id="TIGR01863">
    <property type="entry name" value="cas_Csd1"/>
    <property type="match status" value="1"/>
</dbReference>
<proteinExistence type="predicted"/>
<accession>A0A9D2ARN8</accession>
<dbReference type="AlphaFoldDB" id="A0A9D2ARN8"/>
<evidence type="ECO:0000313" key="1">
    <source>
        <dbReference type="EMBL" id="HIX46659.1"/>
    </source>
</evidence>
<comment type="caution">
    <text evidence="1">The sequence shown here is derived from an EMBL/GenBank/DDBJ whole genome shotgun (WGS) entry which is preliminary data.</text>
</comment>
<protein>
    <submittedName>
        <fullName evidence="1">Type I-C CRISPR-associated protein Cas8c/Csd1</fullName>
    </submittedName>
</protein>
<reference evidence="1" key="2">
    <citation type="submission" date="2021-04" db="EMBL/GenBank/DDBJ databases">
        <authorList>
            <person name="Gilroy R."/>
        </authorList>
    </citation>
    <scope>NUCLEOTIDE SEQUENCE</scope>
    <source>
        <strain evidence="1">26628</strain>
    </source>
</reference>